<feature type="compositionally biased region" description="Gly residues" evidence="1">
    <location>
        <begin position="254"/>
        <end position="269"/>
    </location>
</feature>
<keyword evidence="2" id="KW-1133">Transmembrane helix</keyword>
<reference evidence="3 4" key="1">
    <citation type="submission" date="2024-02" db="EMBL/GenBank/DDBJ databases">
        <title>High-quality chromosome-scale genome assembly of Pensacola bahiagrass (Paspalum notatum Flugge var. saurae).</title>
        <authorList>
            <person name="Vega J.M."/>
            <person name="Podio M."/>
            <person name="Orjuela J."/>
            <person name="Siena L.A."/>
            <person name="Pessino S.C."/>
            <person name="Combes M.C."/>
            <person name="Mariac C."/>
            <person name="Albertini E."/>
            <person name="Pupilli F."/>
            <person name="Ortiz J.P.A."/>
            <person name="Leblanc O."/>
        </authorList>
    </citation>
    <scope>NUCLEOTIDE SEQUENCE [LARGE SCALE GENOMIC DNA]</scope>
    <source>
        <strain evidence="3">R1</strain>
        <tissue evidence="3">Leaf</tissue>
    </source>
</reference>
<evidence type="ECO:0000313" key="3">
    <source>
        <dbReference type="EMBL" id="WVZ56338.1"/>
    </source>
</evidence>
<organism evidence="3 4">
    <name type="scientific">Paspalum notatum var. saurae</name>
    <dbReference type="NCBI Taxonomy" id="547442"/>
    <lineage>
        <taxon>Eukaryota</taxon>
        <taxon>Viridiplantae</taxon>
        <taxon>Streptophyta</taxon>
        <taxon>Embryophyta</taxon>
        <taxon>Tracheophyta</taxon>
        <taxon>Spermatophyta</taxon>
        <taxon>Magnoliopsida</taxon>
        <taxon>Liliopsida</taxon>
        <taxon>Poales</taxon>
        <taxon>Poaceae</taxon>
        <taxon>PACMAD clade</taxon>
        <taxon>Panicoideae</taxon>
        <taxon>Andropogonodae</taxon>
        <taxon>Paspaleae</taxon>
        <taxon>Paspalinae</taxon>
        <taxon>Paspalum</taxon>
    </lineage>
</organism>
<dbReference type="Proteomes" id="UP001341281">
    <property type="component" value="Chromosome 02"/>
</dbReference>
<keyword evidence="2" id="KW-0812">Transmembrane</keyword>
<feature type="compositionally biased region" description="Low complexity" evidence="1">
    <location>
        <begin position="193"/>
        <end position="207"/>
    </location>
</feature>
<dbReference type="EMBL" id="CP144746">
    <property type="protein sequence ID" value="WVZ56338.1"/>
    <property type="molecule type" value="Genomic_DNA"/>
</dbReference>
<evidence type="ECO:0000313" key="4">
    <source>
        <dbReference type="Proteomes" id="UP001341281"/>
    </source>
</evidence>
<protein>
    <submittedName>
        <fullName evidence="3">Uncharacterized protein</fullName>
    </submittedName>
</protein>
<keyword evidence="4" id="KW-1185">Reference proteome</keyword>
<feature type="transmembrane region" description="Helical" evidence="2">
    <location>
        <begin position="452"/>
        <end position="472"/>
    </location>
</feature>
<feature type="region of interest" description="Disordered" evidence="1">
    <location>
        <begin position="250"/>
        <end position="307"/>
    </location>
</feature>
<feature type="transmembrane region" description="Helical" evidence="2">
    <location>
        <begin position="331"/>
        <end position="355"/>
    </location>
</feature>
<name>A0AAQ3PYW3_PASNO</name>
<proteinExistence type="predicted"/>
<accession>A0AAQ3PYW3</accession>
<evidence type="ECO:0000256" key="1">
    <source>
        <dbReference type="SAM" id="MobiDB-lite"/>
    </source>
</evidence>
<dbReference type="AlphaFoldDB" id="A0AAQ3PYW3"/>
<feature type="region of interest" description="Disordered" evidence="1">
    <location>
        <begin position="193"/>
        <end position="232"/>
    </location>
</feature>
<keyword evidence="2" id="KW-0472">Membrane</keyword>
<sequence length="473" mass="48067">MYPSQTKSGPLSCPLHRMCLSRSSLLLRRFAVIRSLFSPHVGPGKAPSPSPSPGGAAVAVSAEAAARAATAVVVGPVERLGGFTAFTGCCASACGGGAAVPSSMSRDVTGSAPTNLLMTSAERCTRGPPPPLPLRGCGCALTLNSTTVPLSTTSTSSSTSSSSSSTKACCSGSGSGSGSGSSAWPWSPRLLSSMSSSGAGAAVSANESSRRPPRRCARNRVDDGTGTTLTSRRPSWRSCLISMVDSTLRRASDGSGGGNALLGGGGGARGATTTSSSSRSASEPVLERSVPEPPSASEKPSEPVSEPRLSVQISRLFCVSRLEERRTSGCTYGACACLGAAAAAAGGFCACWIMFQMSPLSGRSSSPPWSVSLMSIAAAFSAPAAAAFPPSPPACCCWHGRSCCSVVSNTVSAMSPLLVLGKLTRRRLCPSCRVTTESGSLRVTALLRCCTYYLLQLLVAVLLARACLYFVAC</sequence>
<gene>
    <name evidence="3" type="ORF">U9M48_006886</name>
</gene>
<feature type="compositionally biased region" description="Low complexity" evidence="1">
    <location>
        <begin position="270"/>
        <end position="282"/>
    </location>
</feature>
<evidence type="ECO:0000256" key="2">
    <source>
        <dbReference type="SAM" id="Phobius"/>
    </source>
</evidence>
<feature type="compositionally biased region" description="Low complexity" evidence="1">
    <location>
        <begin position="295"/>
        <end position="307"/>
    </location>
</feature>